<proteinExistence type="predicted"/>
<sequence length="205" mass="22749">MDYAASVQWLGTMREDGAHNASKFGVELAGAVAAQPGGRRLLRCLQPKTGALQWLLTFAGEQPLQAFFDDSHDLWFSHFSQLTSSESPTTLRTLLSSYRQPLRQARVLLQFLFPLRQSTSLEHLADQLIPAVQEAQRYAGFIGAEVLLNVQDNSLQLLLFWHDSQGCQRYTADKPAIITRAIEQLAAVMYKPQAFVVLGVSGGTQ</sequence>
<evidence type="ECO:0008006" key="3">
    <source>
        <dbReference type="Google" id="ProtNLM"/>
    </source>
</evidence>
<gene>
    <name evidence="1" type="ORF">C4K68_20705</name>
</gene>
<comment type="caution">
    <text evidence="1">The sequence shown here is derived from an EMBL/GenBank/DDBJ whole genome shotgun (WGS) entry which is preliminary data.</text>
</comment>
<evidence type="ECO:0000313" key="2">
    <source>
        <dbReference type="Proteomes" id="UP000238196"/>
    </source>
</evidence>
<dbReference type="Proteomes" id="UP000238196">
    <property type="component" value="Unassembled WGS sequence"/>
</dbReference>
<reference evidence="1 2" key="1">
    <citation type="submission" date="2018-02" db="EMBL/GenBank/DDBJ databases">
        <title>novel marine gammaproteobacteria from coastal saline agro ecosystem.</title>
        <authorList>
            <person name="Krishnan R."/>
            <person name="Ramesh Kumar N."/>
        </authorList>
    </citation>
    <scope>NUCLEOTIDE SEQUENCE [LARGE SCALE GENOMIC DNA]</scope>
    <source>
        <strain evidence="1 2">228</strain>
    </source>
</reference>
<name>A0A2S5KLI3_9PROT</name>
<dbReference type="EMBL" id="PRLP01000096">
    <property type="protein sequence ID" value="PPC75389.1"/>
    <property type="molecule type" value="Genomic_DNA"/>
</dbReference>
<evidence type="ECO:0000313" key="1">
    <source>
        <dbReference type="EMBL" id="PPC75389.1"/>
    </source>
</evidence>
<organism evidence="1 2">
    <name type="scientific">Proteobacteria bacterium 228</name>
    <dbReference type="NCBI Taxonomy" id="2083153"/>
    <lineage>
        <taxon>Bacteria</taxon>
        <taxon>Pseudomonadati</taxon>
        <taxon>Pseudomonadota</taxon>
    </lineage>
</organism>
<dbReference type="OrthoDB" id="10014870at2"/>
<accession>A0A2S5KLI3</accession>
<dbReference type="AlphaFoldDB" id="A0A2S5KLI3"/>
<protein>
    <recommendedName>
        <fullName evidence="3">ABM domain-containing protein</fullName>
    </recommendedName>
</protein>